<accession>A0A8K0S8D7</accession>
<evidence type="ECO:0000256" key="1">
    <source>
        <dbReference type="SAM" id="MobiDB-lite"/>
    </source>
</evidence>
<sequence length="301" mass="33393">METSVRSAPTPMSLSTTAVDASPRAREPLMSQKSAGGDMTISCFVKPHCPKRFPSTSQHHIKGLNTETIAIIDLPTPAWLTAPEYAFLRAEPDDADSPSISAFFSLNISIYNQQIVPENWSDHWFYMTGRVHHFALTWEIGEAGKHQDSAEDSLEDSLVDYTIAALIVRDFSYQPVLPRTMSFDDPFPNISPTVSFLGSVVGPGHTLLRKPATPSASLDELQMKCCGLVRLSTFIAPGDANEIPKRGFYPFFVFVIFPIRLNPWASLCKKMTERRDTQFQTNSLLSYTGKVAGILDNCLLV</sequence>
<organism evidence="2 3">
    <name type="scientific">Stachybotrys elegans</name>
    <dbReference type="NCBI Taxonomy" id="80388"/>
    <lineage>
        <taxon>Eukaryota</taxon>
        <taxon>Fungi</taxon>
        <taxon>Dikarya</taxon>
        <taxon>Ascomycota</taxon>
        <taxon>Pezizomycotina</taxon>
        <taxon>Sordariomycetes</taxon>
        <taxon>Hypocreomycetidae</taxon>
        <taxon>Hypocreales</taxon>
        <taxon>Stachybotryaceae</taxon>
        <taxon>Stachybotrys</taxon>
    </lineage>
</organism>
<evidence type="ECO:0000313" key="3">
    <source>
        <dbReference type="Proteomes" id="UP000813444"/>
    </source>
</evidence>
<name>A0A8K0S8D7_9HYPO</name>
<proteinExistence type="predicted"/>
<feature type="compositionally biased region" description="Polar residues" evidence="1">
    <location>
        <begin position="1"/>
        <end position="19"/>
    </location>
</feature>
<dbReference type="Proteomes" id="UP000813444">
    <property type="component" value="Unassembled WGS sequence"/>
</dbReference>
<feature type="region of interest" description="Disordered" evidence="1">
    <location>
        <begin position="1"/>
        <end position="33"/>
    </location>
</feature>
<gene>
    <name evidence="2" type="ORF">B0I35DRAFT_517390</name>
</gene>
<evidence type="ECO:0000313" key="2">
    <source>
        <dbReference type="EMBL" id="KAH7303380.1"/>
    </source>
</evidence>
<reference evidence="2" key="1">
    <citation type="journal article" date="2021" name="Nat. Commun.">
        <title>Genetic determinants of endophytism in the Arabidopsis root mycobiome.</title>
        <authorList>
            <person name="Mesny F."/>
            <person name="Miyauchi S."/>
            <person name="Thiergart T."/>
            <person name="Pickel B."/>
            <person name="Atanasova L."/>
            <person name="Karlsson M."/>
            <person name="Huettel B."/>
            <person name="Barry K.W."/>
            <person name="Haridas S."/>
            <person name="Chen C."/>
            <person name="Bauer D."/>
            <person name="Andreopoulos W."/>
            <person name="Pangilinan J."/>
            <person name="LaButti K."/>
            <person name="Riley R."/>
            <person name="Lipzen A."/>
            <person name="Clum A."/>
            <person name="Drula E."/>
            <person name="Henrissat B."/>
            <person name="Kohler A."/>
            <person name="Grigoriev I.V."/>
            <person name="Martin F.M."/>
            <person name="Hacquard S."/>
        </authorList>
    </citation>
    <scope>NUCLEOTIDE SEQUENCE</scope>
    <source>
        <strain evidence="2">MPI-CAGE-CH-0235</strain>
    </source>
</reference>
<dbReference type="EMBL" id="JAGPNK010000035">
    <property type="protein sequence ID" value="KAH7303380.1"/>
    <property type="molecule type" value="Genomic_DNA"/>
</dbReference>
<dbReference type="AlphaFoldDB" id="A0A8K0S8D7"/>
<dbReference type="OrthoDB" id="5153349at2759"/>
<protein>
    <submittedName>
        <fullName evidence="2">Uncharacterized protein</fullName>
    </submittedName>
</protein>
<keyword evidence="3" id="KW-1185">Reference proteome</keyword>
<comment type="caution">
    <text evidence="2">The sequence shown here is derived from an EMBL/GenBank/DDBJ whole genome shotgun (WGS) entry which is preliminary data.</text>
</comment>